<gene>
    <name evidence="2" type="ORF">POBO1169_LOCUS13995</name>
</gene>
<protein>
    <recommendedName>
        <fullName evidence="3">Hexosyltransferase</fullName>
    </recommendedName>
</protein>
<accession>A0A7S0RI02</accession>
<dbReference type="AlphaFoldDB" id="A0A7S0RI02"/>
<feature type="chain" id="PRO_5031496744" description="Hexosyltransferase" evidence="1">
    <location>
        <begin position="19"/>
        <end position="334"/>
    </location>
</feature>
<keyword evidence="1" id="KW-0732">Signal</keyword>
<evidence type="ECO:0008006" key="3">
    <source>
        <dbReference type="Google" id="ProtNLM"/>
    </source>
</evidence>
<sequence length="334" mass="37398">MKLSLLLCFAYIAPISQSISHFPPQQDLVVVTFAYIAPNLQASSSGYTTGKSLKDLLCRYLASVIVNEGNVTLLGYDDYTPPPECRHCSEARKRKWKVYNVMSAGHGKLLETYASKLPAYTIVVVTDVFDVVFTGNVPNLALLLREWLNQRPGTVVWAFGRGCYPVPGWKKGNCDLTSPAYGLNAGFYAGFAKDIVLLSRKFQRENARILRLKVPPTGGDQGVWIRIGEQNMKPLHYRMDERQEIVRFPFTLDNKVLPTSQFISNRFPQPIAHCSGPDKYPCTELYESRYVNMTKQQVSSIFSSVVMTRVGSRATPLRELCPSTSIFHSLLPGG</sequence>
<organism evidence="2">
    <name type="scientific">Pyramimonas obovata</name>
    <dbReference type="NCBI Taxonomy" id="1411642"/>
    <lineage>
        <taxon>Eukaryota</taxon>
        <taxon>Viridiplantae</taxon>
        <taxon>Chlorophyta</taxon>
        <taxon>Pyramimonadophyceae</taxon>
        <taxon>Pyramimonadales</taxon>
        <taxon>Pyramimonadaceae</taxon>
        <taxon>Pyramimonas</taxon>
        <taxon>Pyramimonas incertae sedis</taxon>
    </lineage>
</organism>
<reference evidence="2" key="1">
    <citation type="submission" date="2021-01" db="EMBL/GenBank/DDBJ databases">
        <authorList>
            <person name="Corre E."/>
            <person name="Pelletier E."/>
            <person name="Niang G."/>
            <person name="Scheremetjew M."/>
            <person name="Finn R."/>
            <person name="Kale V."/>
            <person name="Holt S."/>
            <person name="Cochrane G."/>
            <person name="Meng A."/>
            <person name="Brown T."/>
            <person name="Cohen L."/>
        </authorList>
    </citation>
    <scope>NUCLEOTIDE SEQUENCE</scope>
    <source>
        <strain evidence="2">CCMP722</strain>
    </source>
</reference>
<evidence type="ECO:0000313" key="2">
    <source>
        <dbReference type="EMBL" id="CAD8678280.1"/>
    </source>
</evidence>
<name>A0A7S0RI02_9CHLO</name>
<feature type="signal peptide" evidence="1">
    <location>
        <begin position="1"/>
        <end position="18"/>
    </location>
</feature>
<dbReference type="EMBL" id="HBFA01027593">
    <property type="protein sequence ID" value="CAD8678280.1"/>
    <property type="molecule type" value="Transcribed_RNA"/>
</dbReference>
<proteinExistence type="predicted"/>
<evidence type="ECO:0000256" key="1">
    <source>
        <dbReference type="SAM" id="SignalP"/>
    </source>
</evidence>